<name>A0ABR7JPG2_9FIRM</name>
<dbReference type="InterPro" id="IPR050093">
    <property type="entry name" value="ABC_SmlMolc_Importer"/>
</dbReference>
<dbReference type="Gene3D" id="3.40.50.300">
    <property type="entry name" value="P-loop containing nucleotide triphosphate hydrolases"/>
    <property type="match status" value="1"/>
</dbReference>
<dbReference type="Pfam" id="PF00005">
    <property type="entry name" value="ABC_tran"/>
    <property type="match status" value="1"/>
</dbReference>
<organism evidence="3 4">
    <name type="scientific">Romboutsia faecis</name>
    <dbReference type="NCBI Taxonomy" id="2764597"/>
    <lineage>
        <taxon>Bacteria</taxon>
        <taxon>Bacillati</taxon>
        <taxon>Bacillota</taxon>
        <taxon>Clostridia</taxon>
        <taxon>Peptostreptococcales</taxon>
        <taxon>Peptostreptococcaceae</taxon>
        <taxon>Romboutsia</taxon>
    </lineage>
</organism>
<evidence type="ECO:0000313" key="3">
    <source>
        <dbReference type="EMBL" id="MBC5996792.1"/>
    </source>
</evidence>
<dbReference type="Proteomes" id="UP000609849">
    <property type="component" value="Unassembled WGS sequence"/>
</dbReference>
<evidence type="ECO:0000256" key="1">
    <source>
        <dbReference type="ARBA" id="ARBA00022448"/>
    </source>
</evidence>
<proteinExistence type="predicted"/>
<keyword evidence="4" id="KW-1185">Reference proteome</keyword>
<reference evidence="3 4" key="1">
    <citation type="submission" date="2020-08" db="EMBL/GenBank/DDBJ databases">
        <authorList>
            <person name="Liu C."/>
            <person name="Sun Q."/>
        </authorList>
    </citation>
    <scope>NUCLEOTIDE SEQUENCE [LARGE SCALE GENOMIC DNA]</scope>
    <source>
        <strain evidence="3 4">NSJ-18</strain>
    </source>
</reference>
<feature type="domain" description="ABC transporter" evidence="2">
    <location>
        <begin position="11"/>
        <end position="44"/>
    </location>
</feature>
<dbReference type="PANTHER" id="PTHR42781:SF8">
    <property type="entry name" value="BICARBONATE TRANSPORT ATP-BINDING PROTEIN CMPC"/>
    <property type="match status" value="1"/>
</dbReference>
<keyword evidence="3" id="KW-0547">Nucleotide-binding</keyword>
<comment type="caution">
    <text evidence="3">The sequence shown here is derived from an EMBL/GenBank/DDBJ whole genome shotgun (WGS) entry which is preliminary data.</text>
</comment>
<dbReference type="SUPFAM" id="SSF52540">
    <property type="entry name" value="P-loop containing nucleoside triphosphate hydrolases"/>
    <property type="match status" value="1"/>
</dbReference>
<evidence type="ECO:0000259" key="2">
    <source>
        <dbReference type="Pfam" id="PF00005"/>
    </source>
</evidence>
<keyword evidence="1" id="KW-0813">Transport</keyword>
<protein>
    <submittedName>
        <fullName evidence="3">ATP-binding cassette domain-containing protein</fullName>
    </submittedName>
</protein>
<dbReference type="GO" id="GO:0005524">
    <property type="term" value="F:ATP binding"/>
    <property type="evidence" value="ECO:0007669"/>
    <property type="project" value="UniProtKB-KW"/>
</dbReference>
<keyword evidence="3" id="KW-0067">ATP-binding</keyword>
<dbReference type="PANTHER" id="PTHR42781">
    <property type="entry name" value="SPERMIDINE/PUTRESCINE IMPORT ATP-BINDING PROTEIN POTA"/>
    <property type="match status" value="1"/>
</dbReference>
<dbReference type="InterPro" id="IPR027417">
    <property type="entry name" value="P-loop_NTPase"/>
</dbReference>
<gene>
    <name evidence="3" type="ORF">H8923_08475</name>
</gene>
<evidence type="ECO:0000313" key="4">
    <source>
        <dbReference type="Proteomes" id="UP000609849"/>
    </source>
</evidence>
<accession>A0ABR7JPG2</accession>
<sequence>MFQMDHLLEYRKYPNELSGGMRQRVALIRTLSVNPSILLLEESFSDLDYHTRLLVSNDVHKIIRNEHKSSILVTHDISDALRIFLLKN</sequence>
<dbReference type="InterPro" id="IPR003439">
    <property type="entry name" value="ABC_transporter-like_ATP-bd"/>
</dbReference>
<dbReference type="EMBL" id="JACRWE010000003">
    <property type="protein sequence ID" value="MBC5996792.1"/>
    <property type="molecule type" value="Genomic_DNA"/>
</dbReference>